<dbReference type="eggNOG" id="ENOG50349ZB">
    <property type="taxonomic scope" value="Bacteria"/>
</dbReference>
<dbReference type="KEGG" id="fal:FRAAL0229"/>
<feature type="region of interest" description="Disordered" evidence="1">
    <location>
        <begin position="1"/>
        <end position="24"/>
    </location>
</feature>
<name>Q0RU37_FRAAA</name>
<sequence>MHGGAADRGGDHPPDEPPRAGRPPARIEAGWAVKGKLPGTFADYAVLRCSSVYFGRGDYGAILRRFTPGTPPPPEAAGRPDTGGLPWVTVSYAPRPGGGLLGVARCDWTAEVDGAGRRIARTTYLCAPFDELAAAQVTYEDLHSALRLDPAVAAVLRPEADAATDAEAGAPARLGHLPGLDPAVVAQYLADEDRFRFAAGVAGLVLCGPVALLGAPALPPEQRVAERLRLLDAVAALLPFGQRAQLVASTWVRSGADHRIRLAFSDQAWPGAVAARVPVGGHPGELPALPDAAAEYQRLLIGLRDRYGEPVERIVAHLTEPAYQGAHPIADPRHALLSLADLPGPAFFATLVPVLTRARRAHAGAAAGTEDQQARRRAALRSAEDTSALLRAQRLRGKLAGLDTREQDDAVRAALAHHHGAPYVSLELARLAVADDQRAAGARPAGAAARNGGPGLDGGQAAAHSVGWLAWLVREPALAQAVRPFVEVLSNRPDGQVFAAAGSEAGLPLLADHRYLLALSRLARLVGVGEPLRVPMTRWLLEQAAARSLAAPVAAAWAGELRASAGQGTGGAPGANRPGGQLAAVALADAVALLLDGRPVRPIAARMTVPDYGVALHRTVMGLTRRFASDMGVRLLHELGRSLDAEGWPADLAVADRTLRLLESLVRDTGHMLPDSLRVAVRTYLLGRPKLPSETARAWRDMIEGYLPRQ</sequence>
<evidence type="ECO:0000256" key="1">
    <source>
        <dbReference type="SAM" id="MobiDB-lite"/>
    </source>
</evidence>
<reference evidence="2 3" key="1">
    <citation type="journal article" date="2007" name="Genome Res.">
        <title>Genome characteristics of facultatively symbiotic Frankia sp. strains reflect host range and host plant biogeography.</title>
        <authorList>
            <person name="Normand P."/>
            <person name="Lapierre P."/>
            <person name="Tisa L.S."/>
            <person name="Gogarten J.P."/>
            <person name="Alloisio N."/>
            <person name="Bagnarol E."/>
            <person name="Bassi C.A."/>
            <person name="Berry A.M."/>
            <person name="Bickhart D.M."/>
            <person name="Choisne N."/>
            <person name="Couloux A."/>
            <person name="Cournoyer B."/>
            <person name="Cruveiller S."/>
            <person name="Daubin V."/>
            <person name="Demange N."/>
            <person name="Francino M.P."/>
            <person name="Goltsman E."/>
            <person name="Huang Y."/>
            <person name="Kopp O.R."/>
            <person name="Labarre L."/>
            <person name="Lapidus A."/>
            <person name="Lavire C."/>
            <person name="Marechal J."/>
            <person name="Martinez M."/>
            <person name="Mastronunzio J.E."/>
            <person name="Mullin B.C."/>
            <person name="Niemann J."/>
            <person name="Pujic P."/>
            <person name="Rawnsley T."/>
            <person name="Rouy Z."/>
            <person name="Schenowitz C."/>
            <person name="Sellstedt A."/>
            <person name="Tavares F."/>
            <person name="Tomkins J.P."/>
            <person name="Vallenet D."/>
            <person name="Valverde C."/>
            <person name="Wall L.G."/>
            <person name="Wang Y."/>
            <person name="Medigue C."/>
            <person name="Benson D.R."/>
        </authorList>
    </citation>
    <scope>NUCLEOTIDE SEQUENCE [LARGE SCALE GENOMIC DNA]</scope>
    <source>
        <strain evidence="3">DSM 45986 / CECT 9034 / ACN14a</strain>
    </source>
</reference>
<evidence type="ECO:0000313" key="2">
    <source>
        <dbReference type="EMBL" id="CAJ58907.1"/>
    </source>
</evidence>
<evidence type="ECO:0000313" key="3">
    <source>
        <dbReference type="Proteomes" id="UP000000657"/>
    </source>
</evidence>
<organism evidence="2 3">
    <name type="scientific">Frankia alni (strain DSM 45986 / CECT 9034 / ACN14a)</name>
    <dbReference type="NCBI Taxonomy" id="326424"/>
    <lineage>
        <taxon>Bacteria</taxon>
        <taxon>Bacillati</taxon>
        <taxon>Actinomycetota</taxon>
        <taxon>Actinomycetes</taxon>
        <taxon>Frankiales</taxon>
        <taxon>Frankiaceae</taxon>
        <taxon>Frankia</taxon>
    </lineage>
</organism>
<dbReference type="Proteomes" id="UP000000657">
    <property type="component" value="Chromosome"/>
</dbReference>
<dbReference type="EMBL" id="CT573213">
    <property type="protein sequence ID" value="CAJ58907.1"/>
    <property type="molecule type" value="Genomic_DNA"/>
</dbReference>
<dbReference type="OrthoDB" id="3344388at2"/>
<protein>
    <submittedName>
        <fullName evidence="2">Uncharacterized protein</fullName>
    </submittedName>
</protein>
<dbReference type="RefSeq" id="WP_011601488.1">
    <property type="nucleotide sequence ID" value="NC_008278.1"/>
</dbReference>
<accession>Q0RU37</accession>
<dbReference type="STRING" id="326424.FRAAL0229"/>
<dbReference type="AlphaFoldDB" id="Q0RU37"/>
<gene>
    <name evidence="2" type="ordered locus">FRAAL0229</name>
</gene>
<feature type="region of interest" description="Disordered" evidence="1">
    <location>
        <begin position="363"/>
        <end position="382"/>
    </location>
</feature>
<feature type="compositionally biased region" description="Basic and acidic residues" evidence="1">
    <location>
        <begin position="8"/>
        <end position="19"/>
    </location>
</feature>
<keyword evidence="3" id="KW-1185">Reference proteome</keyword>
<proteinExistence type="predicted"/>
<dbReference type="HOGENOM" id="CLU_388702_0_0_11"/>